<dbReference type="OrthoDB" id="70763at2759"/>
<dbReference type="EMBL" id="QEAP01000906">
    <property type="protein sequence ID" value="TPX54233.1"/>
    <property type="molecule type" value="Genomic_DNA"/>
</dbReference>
<proteinExistence type="predicted"/>
<dbReference type="GO" id="GO:0000387">
    <property type="term" value="P:spliceosomal snRNP assembly"/>
    <property type="evidence" value="ECO:0007669"/>
    <property type="project" value="TreeGrafter"/>
</dbReference>
<protein>
    <submittedName>
        <fullName evidence="1">Uncharacterized protein</fullName>
    </submittedName>
</protein>
<reference evidence="1 2" key="1">
    <citation type="journal article" date="2019" name="Sci. Rep.">
        <title>Comparative genomics of chytrid fungi reveal insights into the obligate biotrophic and pathogenic lifestyle of Synchytrium endobioticum.</title>
        <authorList>
            <person name="van de Vossenberg B.T.L.H."/>
            <person name="Warris S."/>
            <person name="Nguyen H.D.T."/>
            <person name="van Gent-Pelzer M.P.E."/>
            <person name="Joly D.L."/>
            <person name="van de Geest H.C."/>
            <person name="Bonants P.J.M."/>
            <person name="Smith D.S."/>
            <person name="Levesque C.A."/>
            <person name="van der Lee T.A.J."/>
        </authorList>
    </citation>
    <scope>NUCLEOTIDE SEQUENCE [LARGE SCALE GENOMIC DNA]</scope>
    <source>
        <strain evidence="1 2">CBS 675.73</strain>
    </source>
</reference>
<gene>
    <name evidence="1" type="ORF">CcCBS67573_g09600</name>
</gene>
<dbReference type="Gene3D" id="2.30.30.100">
    <property type="match status" value="1"/>
</dbReference>
<dbReference type="InterPro" id="IPR020338">
    <property type="entry name" value="SMN_gemin7"/>
</dbReference>
<name>A0A507DRA7_9FUNG</name>
<sequence>METGTRARLKEDSLRFWLAVSEKKPEAVFHMHKGTAVHGILTGTDAVGAHCNVSSLKTPIGTYPLTTLRTSDIDSIQIRIQLE</sequence>
<dbReference type="AlphaFoldDB" id="A0A507DRA7"/>
<dbReference type="PANTHER" id="PTHR14679">
    <property type="entry name" value="GEM-ASSOCIATED PROTEIN 7"/>
    <property type="match status" value="1"/>
</dbReference>
<evidence type="ECO:0000313" key="2">
    <source>
        <dbReference type="Proteomes" id="UP000320333"/>
    </source>
</evidence>
<dbReference type="GO" id="GO:0034719">
    <property type="term" value="C:SMN-Sm protein complex"/>
    <property type="evidence" value="ECO:0007669"/>
    <property type="project" value="InterPro"/>
</dbReference>
<accession>A0A507DRA7</accession>
<dbReference type="Proteomes" id="UP000320333">
    <property type="component" value="Unassembled WGS sequence"/>
</dbReference>
<keyword evidence="2" id="KW-1185">Reference proteome</keyword>
<evidence type="ECO:0000313" key="1">
    <source>
        <dbReference type="EMBL" id="TPX54233.1"/>
    </source>
</evidence>
<organism evidence="1 2">
    <name type="scientific">Chytriomyces confervae</name>
    <dbReference type="NCBI Taxonomy" id="246404"/>
    <lineage>
        <taxon>Eukaryota</taxon>
        <taxon>Fungi</taxon>
        <taxon>Fungi incertae sedis</taxon>
        <taxon>Chytridiomycota</taxon>
        <taxon>Chytridiomycota incertae sedis</taxon>
        <taxon>Chytridiomycetes</taxon>
        <taxon>Chytridiales</taxon>
        <taxon>Chytriomycetaceae</taxon>
        <taxon>Chytriomyces</taxon>
    </lineage>
</organism>
<comment type="caution">
    <text evidence="1">The sequence shown here is derived from an EMBL/GenBank/DDBJ whole genome shotgun (WGS) entry which is preliminary data.</text>
</comment>
<dbReference type="PANTHER" id="PTHR14679:SF1">
    <property type="entry name" value="GEM-ASSOCIATED PROTEIN 7"/>
    <property type="match status" value="1"/>
</dbReference>
<dbReference type="Pfam" id="PF11095">
    <property type="entry name" value="Gemin7"/>
    <property type="match status" value="1"/>
</dbReference>